<feature type="compositionally biased region" description="Basic residues" evidence="1">
    <location>
        <begin position="151"/>
        <end position="163"/>
    </location>
</feature>
<feature type="compositionally biased region" description="Basic and acidic residues" evidence="1">
    <location>
        <begin position="137"/>
        <end position="147"/>
    </location>
</feature>
<evidence type="ECO:0000313" key="2">
    <source>
        <dbReference type="EMBL" id="MAA22150.1"/>
    </source>
</evidence>
<feature type="compositionally biased region" description="Basic and acidic residues" evidence="1">
    <location>
        <begin position="1"/>
        <end position="13"/>
    </location>
</feature>
<feature type="compositionally biased region" description="Acidic residues" evidence="1">
    <location>
        <begin position="44"/>
        <end position="62"/>
    </location>
</feature>
<feature type="compositionally biased region" description="Basic residues" evidence="1">
    <location>
        <begin position="118"/>
        <end position="127"/>
    </location>
</feature>
<dbReference type="EMBL" id="GFPF01011004">
    <property type="protein sequence ID" value="MAA22150.1"/>
    <property type="molecule type" value="Transcribed_RNA"/>
</dbReference>
<protein>
    <submittedName>
        <fullName evidence="2">Protein MAK11</fullName>
    </submittedName>
</protein>
<feature type="compositionally biased region" description="Basic and acidic residues" evidence="1">
    <location>
        <begin position="107"/>
        <end position="117"/>
    </location>
</feature>
<sequence length="163" mass="17869">MAVHSVHEEDSGPRKAKRKKKRKNVAVEGSEQAAEDVGCKDELVENSEDIEQPLDASSDEQTGEAKQVSFSEEIETSQYEIDATESGAEDDDDGGGLNASSNFENEGDAREAGTSDRRSRKRKKKAAKQTSSIVESSPKKQAVDKAQSKTMPKRKKRKSNNKP</sequence>
<organism evidence="2">
    <name type="scientific">Rhipicephalus zambeziensis</name>
    <dbReference type="NCBI Taxonomy" id="60191"/>
    <lineage>
        <taxon>Eukaryota</taxon>
        <taxon>Metazoa</taxon>
        <taxon>Ecdysozoa</taxon>
        <taxon>Arthropoda</taxon>
        <taxon>Chelicerata</taxon>
        <taxon>Arachnida</taxon>
        <taxon>Acari</taxon>
        <taxon>Parasitiformes</taxon>
        <taxon>Ixodida</taxon>
        <taxon>Ixodoidea</taxon>
        <taxon>Ixodidae</taxon>
        <taxon>Rhipicephalinae</taxon>
        <taxon>Rhipicephalus</taxon>
        <taxon>Rhipicephalus</taxon>
    </lineage>
</organism>
<reference evidence="2" key="1">
    <citation type="journal article" date="2017" name="Parasit. Vectors">
        <title>Sialotranscriptomics of Rhipicephalus zambeziensis reveals intricate expression profiles of secretory proteins and suggests tight temporal transcriptional regulation during blood-feeding.</title>
        <authorList>
            <person name="de Castro M.H."/>
            <person name="de Klerk D."/>
            <person name="Pienaar R."/>
            <person name="Rees D.J.G."/>
            <person name="Mans B.J."/>
        </authorList>
    </citation>
    <scope>NUCLEOTIDE SEQUENCE</scope>
    <source>
        <tissue evidence="2">Salivary glands</tissue>
    </source>
</reference>
<accession>A0A224Z6Z9</accession>
<evidence type="ECO:0000256" key="1">
    <source>
        <dbReference type="SAM" id="MobiDB-lite"/>
    </source>
</evidence>
<dbReference type="AlphaFoldDB" id="A0A224Z6Z9"/>
<feature type="compositionally biased region" description="Basic residues" evidence="1">
    <location>
        <begin position="14"/>
        <end position="24"/>
    </location>
</feature>
<feature type="region of interest" description="Disordered" evidence="1">
    <location>
        <begin position="1"/>
        <end position="163"/>
    </location>
</feature>
<name>A0A224Z6Z9_9ACAR</name>
<proteinExistence type="predicted"/>